<dbReference type="InterPro" id="IPR009839">
    <property type="entry name" value="SseB_N"/>
</dbReference>
<dbReference type="KEGG" id="wdi:H9L19_02350"/>
<evidence type="ECO:0000313" key="3">
    <source>
        <dbReference type="Proteomes" id="UP000515800"/>
    </source>
</evidence>
<dbReference type="RefSeq" id="WP_187529561.1">
    <property type="nucleotide sequence ID" value="NZ_CP060724.1"/>
</dbReference>
<gene>
    <name evidence="2" type="ORF">H9L19_02350</name>
</gene>
<keyword evidence="3" id="KW-1185">Reference proteome</keyword>
<dbReference type="Proteomes" id="UP000515800">
    <property type="component" value="Chromosome"/>
</dbReference>
<accession>A0A7G9T6K4</accession>
<evidence type="ECO:0000259" key="1">
    <source>
        <dbReference type="Pfam" id="PF07179"/>
    </source>
</evidence>
<dbReference type="Pfam" id="PF07179">
    <property type="entry name" value="SseB"/>
    <property type="match status" value="1"/>
</dbReference>
<organism evidence="2 3">
    <name type="scientific">Weissella diestrammenae</name>
    <dbReference type="NCBI Taxonomy" id="1162633"/>
    <lineage>
        <taxon>Bacteria</taxon>
        <taxon>Bacillati</taxon>
        <taxon>Bacillota</taxon>
        <taxon>Bacilli</taxon>
        <taxon>Lactobacillales</taxon>
        <taxon>Lactobacillaceae</taxon>
        <taxon>Weissella</taxon>
    </lineage>
</organism>
<feature type="domain" description="SseB protein N-terminal" evidence="1">
    <location>
        <begin position="6"/>
        <end position="132"/>
    </location>
</feature>
<protein>
    <submittedName>
        <fullName evidence="2">SseB family protein</fullName>
    </submittedName>
</protein>
<dbReference type="EMBL" id="CP060724">
    <property type="protein sequence ID" value="QNN75729.1"/>
    <property type="molecule type" value="Genomic_DNA"/>
</dbReference>
<dbReference type="AlphaFoldDB" id="A0A7G9T6K4"/>
<evidence type="ECO:0000313" key="2">
    <source>
        <dbReference type="EMBL" id="QNN75729.1"/>
    </source>
</evidence>
<sequence>MANLTLTEALNQYVKDPRPETETLLIDQFVGSTLLIPAAIGKNTGQQKNGPMLEQRIVDVQYQLVKNATGQQLFPVFSNRQAYNQWQAKSRIEGQTPLAISIEEIWSLLQQASRVSGVVIDMMTVNLVLDQRNVAYLTQQLANLKQLSQFKMRQRLDIKESFIETVQRELAEKMPFIQTLWALKLGDTQQNVYVVAVFPGQDISTSIEKIMLWLQSKDAYPKFDRIITVGELDYTKVAQFKPLYNAKN</sequence>
<name>A0A7G9T6K4_9LACO</name>
<proteinExistence type="predicted"/>
<reference evidence="2 3" key="1">
    <citation type="submission" date="2020-08" db="EMBL/GenBank/DDBJ databases">
        <title>Genome sequence of Weissella diestrammenae KACC 16890T.</title>
        <authorList>
            <person name="Hyun D.-W."/>
            <person name="Bae J.-W."/>
        </authorList>
    </citation>
    <scope>NUCLEOTIDE SEQUENCE [LARGE SCALE GENOMIC DNA]</scope>
    <source>
        <strain evidence="2 3">KACC 16890</strain>
    </source>
</reference>